<proteinExistence type="predicted"/>
<dbReference type="EMBL" id="VLKY01000021">
    <property type="protein sequence ID" value="TWI48029.1"/>
    <property type="molecule type" value="Genomic_DNA"/>
</dbReference>
<dbReference type="Pfam" id="PF26207">
    <property type="entry name" value="Phage_phiTE_015"/>
    <property type="match status" value="1"/>
</dbReference>
<dbReference type="RefSeq" id="WP_145145502.1">
    <property type="nucleotide sequence ID" value="NZ_VLKY01000021.1"/>
</dbReference>
<keyword evidence="2" id="KW-1185">Reference proteome</keyword>
<protein>
    <submittedName>
        <fullName evidence="1">Uncharacterized protein</fullName>
    </submittedName>
</protein>
<gene>
    <name evidence="1" type="ORF">IQ22_04222</name>
</gene>
<dbReference type="Proteomes" id="UP000316905">
    <property type="component" value="Unassembled WGS sequence"/>
</dbReference>
<accession>A0A562PUE9</accession>
<dbReference type="InterPro" id="IPR058601">
    <property type="entry name" value="Phage_phiTE_015-like"/>
</dbReference>
<organism evidence="1 2">
    <name type="scientific">Pseudomonas duriflava</name>
    <dbReference type="NCBI Taxonomy" id="459528"/>
    <lineage>
        <taxon>Bacteria</taxon>
        <taxon>Pseudomonadati</taxon>
        <taxon>Pseudomonadota</taxon>
        <taxon>Gammaproteobacteria</taxon>
        <taxon>Pseudomonadales</taxon>
        <taxon>Pseudomonadaceae</taxon>
        <taxon>Pseudomonas</taxon>
    </lineage>
</organism>
<comment type="caution">
    <text evidence="1">The sequence shown here is derived from an EMBL/GenBank/DDBJ whole genome shotgun (WGS) entry which is preliminary data.</text>
</comment>
<reference evidence="1 2" key="1">
    <citation type="journal article" date="2015" name="Stand. Genomic Sci.">
        <title>Genomic Encyclopedia of Bacterial and Archaeal Type Strains, Phase III: the genomes of soil and plant-associated and newly described type strains.</title>
        <authorList>
            <person name="Whitman W.B."/>
            <person name="Woyke T."/>
            <person name="Klenk H.P."/>
            <person name="Zhou Y."/>
            <person name="Lilburn T.G."/>
            <person name="Beck B.J."/>
            <person name="De Vos P."/>
            <person name="Vandamme P."/>
            <person name="Eisen J.A."/>
            <person name="Garrity G."/>
            <person name="Hugenholtz P."/>
            <person name="Kyrpides N.C."/>
        </authorList>
    </citation>
    <scope>NUCLEOTIDE SEQUENCE [LARGE SCALE GENOMIC DNA]</scope>
    <source>
        <strain evidence="1 2">CGMCC 1.6858</strain>
    </source>
</reference>
<evidence type="ECO:0000313" key="2">
    <source>
        <dbReference type="Proteomes" id="UP000316905"/>
    </source>
</evidence>
<evidence type="ECO:0000313" key="1">
    <source>
        <dbReference type="EMBL" id="TWI48029.1"/>
    </source>
</evidence>
<name>A0A562PUE9_9PSED</name>
<dbReference type="OrthoDB" id="7032595at2"/>
<dbReference type="AlphaFoldDB" id="A0A562PUE9"/>
<sequence length="108" mass="12376">MSSREEFEAWVVREGVARLTEQKPDLSQGTAEFIVREIALKRDGEGYQPQRTQQHWEGWQASRAALSVELPDVGISWPDDIDEGVKYREEYRQECIKALEAAGIEVQP</sequence>